<dbReference type="EMBL" id="LWDF02000896">
    <property type="protein sequence ID" value="KAE8241528.1"/>
    <property type="molecule type" value="Genomic_DNA"/>
</dbReference>
<evidence type="ECO:0000313" key="2">
    <source>
        <dbReference type="EMBL" id="KAE8241528.1"/>
    </source>
</evidence>
<reference evidence="2" key="2">
    <citation type="journal article" date="2019" name="IMA Fungus">
        <title>Genome sequencing and comparison of five Tilletia species to identify candidate genes for the detection of regulated species infecting wheat.</title>
        <authorList>
            <person name="Nguyen H.D.T."/>
            <person name="Sultana T."/>
            <person name="Kesanakurti P."/>
            <person name="Hambleton S."/>
        </authorList>
    </citation>
    <scope>NUCLEOTIDE SEQUENCE</scope>
    <source>
        <strain evidence="2">DAOMC 236416</strain>
    </source>
</reference>
<evidence type="ECO:0000313" key="3">
    <source>
        <dbReference type="Proteomes" id="UP000077521"/>
    </source>
</evidence>
<feature type="region of interest" description="Disordered" evidence="1">
    <location>
        <begin position="1"/>
        <end position="36"/>
    </location>
</feature>
<comment type="caution">
    <text evidence="2">The sequence shown here is derived from an EMBL/GenBank/DDBJ whole genome shotgun (WGS) entry which is preliminary data.</text>
</comment>
<name>A0A8T8SJH0_9BASI</name>
<organism evidence="2 3">
    <name type="scientific">Tilletia indica</name>
    <dbReference type="NCBI Taxonomy" id="43049"/>
    <lineage>
        <taxon>Eukaryota</taxon>
        <taxon>Fungi</taxon>
        <taxon>Dikarya</taxon>
        <taxon>Basidiomycota</taxon>
        <taxon>Ustilaginomycotina</taxon>
        <taxon>Exobasidiomycetes</taxon>
        <taxon>Tilletiales</taxon>
        <taxon>Tilletiaceae</taxon>
        <taxon>Tilletia</taxon>
    </lineage>
</organism>
<dbReference type="Proteomes" id="UP000077521">
    <property type="component" value="Unassembled WGS sequence"/>
</dbReference>
<protein>
    <submittedName>
        <fullName evidence="2">Uncharacterized protein</fullName>
    </submittedName>
</protein>
<gene>
    <name evidence="2" type="ORF">A4X13_0g7373</name>
</gene>
<evidence type="ECO:0000256" key="1">
    <source>
        <dbReference type="SAM" id="MobiDB-lite"/>
    </source>
</evidence>
<feature type="non-terminal residue" evidence="2">
    <location>
        <position position="1"/>
    </location>
</feature>
<keyword evidence="3" id="KW-1185">Reference proteome</keyword>
<reference evidence="2" key="1">
    <citation type="submission" date="2016-04" db="EMBL/GenBank/DDBJ databases">
        <authorList>
            <person name="Nguyen H.D."/>
            <person name="Samba Siva P."/>
            <person name="Cullis J."/>
            <person name="Levesque C.A."/>
            <person name="Hambleton S."/>
        </authorList>
    </citation>
    <scope>NUCLEOTIDE SEQUENCE</scope>
    <source>
        <strain evidence="2">DAOMC 236416</strain>
    </source>
</reference>
<dbReference type="AlphaFoldDB" id="A0A8T8SJH0"/>
<proteinExistence type="predicted"/>
<accession>A0A8T8SJH0</accession>
<sequence length="36" mass="3840">MHGSMVPAFDTSRPSHFGLAGQTTSIGPWVGSHDDR</sequence>